<dbReference type="Gene3D" id="1.20.120.160">
    <property type="entry name" value="HPT domain"/>
    <property type="match status" value="1"/>
</dbReference>
<accession>A0A0U3QLM1</accession>
<dbReference type="Proteomes" id="UP000065151">
    <property type="component" value="Chromosome"/>
</dbReference>
<reference evidence="1 2" key="1">
    <citation type="submission" date="2015-12" db="EMBL/GenBank/DDBJ databases">
        <authorList>
            <person name="Shamseldin A."/>
            <person name="Moawad H."/>
            <person name="Abd El-Rahim W.M."/>
            <person name="Sadowsky M.J."/>
        </authorList>
    </citation>
    <scope>NUCLEOTIDE SEQUENCE [LARGE SCALE GENOMIC DNA]</scope>
    <source>
        <strain evidence="1 2">Ar51</strain>
    </source>
</reference>
<sequence length="126" mass="13818">MTPFPGSEELPLVDRTVLQALEEQLGQPDMARNFAKDYSALWGQRERRLVDSLEREDQAAALDAAISLKVSSAMVGGLRLACLAQILETAVRHGDLRRGASALALISIHGPATVNELQHQYLRQGR</sequence>
<dbReference type="KEGG" id="psul:AU252_15675"/>
<protein>
    <recommendedName>
        <fullName evidence="3">HPt domain-containing protein</fullName>
    </recommendedName>
</protein>
<evidence type="ECO:0008006" key="3">
    <source>
        <dbReference type="Google" id="ProtNLM"/>
    </source>
</evidence>
<proteinExistence type="predicted"/>
<evidence type="ECO:0000313" key="2">
    <source>
        <dbReference type="Proteomes" id="UP000065151"/>
    </source>
</evidence>
<name>A0A0U3QLM1_9MICC</name>
<evidence type="ECO:0000313" key="1">
    <source>
        <dbReference type="EMBL" id="ALV42411.1"/>
    </source>
</evidence>
<dbReference type="GO" id="GO:0000160">
    <property type="term" value="P:phosphorelay signal transduction system"/>
    <property type="evidence" value="ECO:0007669"/>
    <property type="project" value="InterPro"/>
</dbReference>
<dbReference type="InterPro" id="IPR036641">
    <property type="entry name" value="HPT_dom_sf"/>
</dbReference>
<dbReference type="EMBL" id="CP013747">
    <property type="protein sequence ID" value="ALV42411.1"/>
    <property type="molecule type" value="Genomic_DNA"/>
</dbReference>
<organism evidence="1">
    <name type="scientific">Pseudarthrobacter sulfonivorans</name>
    <dbReference type="NCBI Taxonomy" id="121292"/>
    <lineage>
        <taxon>Bacteria</taxon>
        <taxon>Bacillati</taxon>
        <taxon>Actinomycetota</taxon>
        <taxon>Actinomycetes</taxon>
        <taxon>Micrococcales</taxon>
        <taxon>Micrococcaceae</taxon>
        <taxon>Pseudarthrobacter</taxon>
    </lineage>
</organism>
<dbReference type="AlphaFoldDB" id="A0A0U3QLM1"/>
<gene>
    <name evidence="1" type="ORF">AU252_15675</name>
</gene>
<dbReference type="SUPFAM" id="SSF47226">
    <property type="entry name" value="Histidine-containing phosphotransfer domain, HPT domain"/>
    <property type="match status" value="1"/>
</dbReference>